<evidence type="ECO:0000256" key="2">
    <source>
        <dbReference type="SAM" id="Phobius"/>
    </source>
</evidence>
<reference evidence="4 7" key="1">
    <citation type="submission" date="2015-09" db="EMBL/GenBank/DDBJ databases">
        <title>Bacillus cereus food isolates.</title>
        <authorList>
            <person name="Boekhorst J."/>
        </authorList>
    </citation>
    <scope>NUCLEOTIDE SEQUENCE [LARGE SCALE GENOMIC DNA]</scope>
    <source>
        <strain evidence="4 7">B4088</strain>
    </source>
</reference>
<keyword evidence="2" id="KW-1133">Transmembrane helix</keyword>
<dbReference type="AlphaFoldDB" id="A0A150B6W5"/>
<feature type="coiled-coil region" evidence="1">
    <location>
        <begin position="4"/>
        <end position="38"/>
    </location>
</feature>
<proteinExistence type="predicted"/>
<dbReference type="EMBL" id="LOMT01000021">
    <property type="protein sequence ID" value="KXY02228.1"/>
    <property type="molecule type" value="Genomic_DNA"/>
</dbReference>
<evidence type="ECO:0000313" key="5">
    <source>
        <dbReference type="EMBL" id="OJS97616.1"/>
    </source>
</evidence>
<evidence type="ECO:0000313" key="6">
    <source>
        <dbReference type="Proteomes" id="UP000075591"/>
    </source>
</evidence>
<accession>A0A150B6W5</accession>
<evidence type="ECO:0000313" key="3">
    <source>
        <dbReference type="EMBL" id="KXY02228.1"/>
    </source>
</evidence>
<sequence>MTKLEELEKDFNQMNLDLKAIQHDMKSLEVRILVAEKDVLTINKQLDKISANTTWILRLIISGLLTGVLGVVAKNLL</sequence>
<dbReference type="GeneID" id="92803071"/>
<evidence type="ECO:0000256" key="1">
    <source>
        <dbReference type="SAM" id="Coils"/>
    </source>
</evidence>
<comment type="caution">
    <text evidence="3">The sequence shown here is derived from an EMBL/GenBank/DDBJ whole genome shotgun (WGS) entry which is preliminary data.</text>
</comment>
<feature type="transmembrane region" description="Helical" evidence="2">
    <location>
        <begin position="55"/>
        <end position="73"/>
    </location>
</feature>
<dbReference type="Proteomes" id="UP000184161">
    <property type="component" value="Unassembled WGS sequence"/>
</dbReference>
<evidence type="ECO:0000313" key="8">
    <source>
        <dbReference type="Proteomes" id="UP000184161"/>
    </source>
</evidence>
<reference evidence="5 8" key="3">
    <citation type="submission" date="2016-10" db="EMBL/GenBank/DDBJ databases">
        <title>Draft Genome Sequence of one Bacillus cereus strain isolated from pooled breast milk.</title>
        <authorList>
            <person name="Woudstra C."/>
            <person name="Chamoin A."/>
            <person name="Gentil S."/>
            <person name="Rambeloson T."/>
            <person name="Delannoye S."/>
            <person name="Heinnekine J.A."/>
            <person name="Herbin S."/>
            <person name="Fach P."/>
        </authorList>
    </citation>
    <scope>NUCLEOTIDE SEQUENCE [LARGE SCALE GENOMIC DNA]</scope>
    <source>
        <strain evidence="5 8">16SBCL1279</strain>
    </source>
</reference>
<gene>
    <name evidence="3" type="ORF">AT274_12230</name>
    <name evidence="4" type="ORF">B4088_4978</name>
    <name evidence="5" type="ORF">BKK64_01500</name>
</gene>
<reference evidence="3 6" key="2">
    <citation type="submission" date="2015-12" db="EMBL/GenBank/DDBJ databases">
        <title>Bacillus cereus Group isolate.</title>
        <authorList>
            <person name="Kovac J."/>
        </authorList>
    </citation>
    <scope>NUCLEOTIDE SEQUENCE [LARGE SCALE GENOMIC DNA]</scope>
    <source>
        <strain evidence="3 6">FSL W8-0275</strain>
    </source>
</reference>
<name>A0A150B6W5_BACCE</name>
<dbReference type="RefSeq" id="WP_046199669.1">
    <property type="nucleotide sequence ID" value="NZ_AP022885.1"/>
</dbReference>
<protein>
    <submittedName>
        <fullName evidence="4">XpaF1 protein</fullName>
    </submittedName>
</protein>
<keyword evidence="1" id="KW-0175">Coiled coil</keyword>
<dbReference type="EMBL" id="MLYK01000003">
    <property type="protein sequence ID" value="OJS97616.1"/>
    <property type="molecule type" value="Genomic_DNA"/>
</dbReference>
<keyword evidence="2" id="KW-0472">Membrane</keyword>
<evidence type="ECO:0000313" key="4">
    <source>
        <dbReference type="EMBL" id="KZD56956.1"/>
    </source>
</evidence>
<dbReference type="PATRIC" id="fig|1396.432.peg.5917"/>
<dbReference type="Proteomes" id="UP000076482">
    <property type="component" value="Unassembled WGS sequence"/>
</dbReference>
<dbReference type="EMBL" id="LJKE01000093">
    <property type="protein sequence ID" value="KZD56956.1"/>
    <property type="molecule type" value="Genomic_DNA"/>
</dbReference>
<organism evidence="3 6">
    <name type="scientific">Bacillus cereus</name>
    <dbReference type="NCBI Taxonomy" id="1396"/>
    <lineage>
        <taxon>Bacteria</taxon>
        <taxon>Bacillati</taxon>
        <taxon>Bacillota</taxon>
        <taxon>Bacilli</taxon>
        <taxon>Bacillales</taxon>
        <taxon>Bacillaceae</taxon>
        <taxon>Bacillus</taxon>
        <taxon>Bacillus cereus group</taxon>
    </lineage>
</organism>
<evidence type="ECO:0000313" key="7">
    <source>
        <dbReference type="Proteomes" id="UP000076482"/>
    </source>
</evidence>
<keyword evidence="2" id="KW-0812">Transmembrane</keyword>
<dbReference type="Proteomes" id="UP000075591">
    <property type="component" value="Unassembled WGS sequence"/>
</dbReference>